<dbReference type="Pfam" id="PF00408">
    <property type="entry name" value="PGM_PMM_IV"/>
    <property type="match status" value="1"/>
</dbReference>
<dbReference type="GO" id="GO:0004614">
    <property type="term" value="F:phosphoglucomutase activity"/>
    <property type="evidence" value="ECO:0007669"/>
    <property type="project" value="UniProtKB-EC"/>
</dbReference>
<dbReference type="PANTHER" id="PTHR45745:SF1">
    <property type="entry name" value="PHOSPHOGLUCOMUTASE 2B-RELATED"/>
    <property type="match status" value="1"/>
</dbReference>
<dbReference type="EMBL" id="VDFM01000002">
    <property type="protein sequence ID" value="MQS51913.1"/>
    <property type="molecule type" value="Genomic_DNA"/>
</dbReference>
<keyword evidence="10 15" id="KW-0460">Magnesium</keyword>
<evidence type="ECO:0000256" key="5">
    <source>
        <dbReference type="ARBA" id="ARBA00010231"/>
    </source>
</evidence>
<evidence type="ECO:0000256" key="12">
    <source>
        <dbReference type="ARBA" id="ARBA00039995"/>
    </source>
</evidence>
<accession>A0A5P0ZFT8</accession>
<feature type="domain" description="Alpha-D-phosphohexomutase alpha/beta/alpha" evidence="19">
    <location>
        <begin position="327"/>
        <end position="453"/>
    </location>
</feature>
<dbReference type="SUPFAM" id="SSF55957">
    <property type="entry name" value="Phosphoglucomutase, C-terminal domain"/>
    <property type="match status" value="1"/>
</dbReference>
<dbReference type="PROSITE" id="PS00710">
    <property type="entry name" value="PGM_PMM"/>
    <property type="match status" value="1"/>
</dbReference>
<evidence type="ECO:0000256" key="1">
    <source>
        <dbReference type="ARBA" id="ARBA00000443"/>
    </source>
</evidence>
<evidence type="ECO:0000256" key="2">
    <source>
        <dbReference type="ARBA" id="ARBA00001946"/>
    </source>
</evidence>
<dbReference type="PRINTS" id="PR00509">
    <property type="entry name" value="PGMPMM"/>
</dbReference>
<dbReference type="SUPFAM" id="SSF53738">
    <property type="entry name" value="Phosphoglucomutase, first 3 domains"/>
    <property type="match status" value="3"/>
</dbReference>
<feature type="domain" description="Alpha-D-phosphohexomutase alpha/beta/alpha" evidence="18">
    <location>
        <begin position="215"/>
        <end position="314"/>
    </location>
</feature>
<dbReference type="GO" id="GO:0006006">
    <property type="term" value="P:glucose metabolic process"/>
    <property type="evidence" value="ECO:0007669"/>
    <property type="project" value="UniProtKB-KW"/>
</dbReference>
<reference evidence="20 21" key="1">
    <citation type="journal article" date="2019" name="Syst. Appl. Microbiol.">
        <title>Polyphasic characterization of two novel Lactobacillus spp. isolated from blown salami packages: Description of Lactobacillus halodurans sp. nov. and Lactobacillus salsicarnum sp. nov.</title>
        <authorList>
            <person name="Schuster J.A."/>
            <person name="Klingl A."/>
            <person name="Vogel R.F."/>
            <person name="Ehrmann M.A."/>
        </authorList>
    </citation>
    <scope>NUCLEOTIDE SEQUENCE [LARGE SCALE GENOMIC DNA]</scope>
    <source>
        <strain evidence="20 21">TMW 1.2118</strain>
    </source>
</reference>
<comment type="pathway">
    <text evidence="3">Glycolipid metabolism; diglucosyl-diacylglycerol biosynthesis.</text>
</comment>
<dbReference type="PANTHER" id="PTHR45745">
    <property type="entry name" value="PHOSPHOMANNOMUTASE 45A"/>
    <property type="match status" value="1"/>
</dbReference>
<dbReference type="InterPro" id="IPR016066">
    <property type="entry name" value="A-D-PHexomutase_CS"/>
</dbReference>
<feature type="domain" description="Alpha-D-phosphohexomutase C-terminal" evidence="16">
    <location>
        <begin position="509"/>
        <end position="553"/>
    </location>
</feature>
<dbReference type="Gene3D" id="3.30.310.50">
    <property type="entry name" value="Alpha-D-phosphohexomutase, C-terminal domain"/>
    <property type="match status" value="1"/>
</dbReference>
<dbReference type="InterPro" id="IPR005845">
    <property type="entry name" value="A-D-PHexomutase_a/b/a-II"/>
</dbReference>
<evidence type="ECO:0000259" key="19">
    <source>
        <dbReference type="Pfam" id="PF02880"/>
    </source>
</evidence>
<comment type="similarity">
    <text evidence="5 15">Belongs to the phosphohexose mutase family.</text>
</comment>
<evidence type="ECO:0000256" key="11">
    <source>
        <dbReference type="ARBA" id="ARBA00023235"/>
    </source>
</evidence>
<evidence type="ECO:0000256" key="8">
    <source>
        <dbReference type="ARBA" id="ARBA00022553"/>
    </source>
</evidence>
<protein>
    <recommendedName>
        <fullName evidence="12">Phosphoglucomutase</fullName>
        <ecNumber evidence="6">5.4.2.2</ecNumber>
    </recommendedName>
    <alternativeName>
        <fullName evidence="14">Alpha-phosphoglucomutase</fullName>
    </alternativeName>
    <alternativeName>
        <fullName evidence="13">Glucose phosphomutase</fullName>
    </alternativeName>
</protein>
<evidence type="ECO:0000259" key="16">
    <source>
        <dbReference type="Pfam" id="PF00408"/>
    </source>
</evidence>
<dbReference type="InterPro" id="IPR036900">
    <property type="entry name" value="A-D-PHexomutase_C_sf"/>
</dbReference>
<keyword evidence="8" id="KW-0597">Phosphoprotein</keyword>
<gene>
    <name evidence="20" type="ORF">FHL02_02640</name>
</gene>
<dbReference type="EC" id="5.4.2.2" evidence="6"/>
<comment type="pathway">
    <text evidence="4">Lipid metabolism.</text>
</comment>
<dbReference type="InterPro" id="IPR005844">
    <property type="entry name" value="A-D-PHexomutase_a/b/a-I"/>
</dbReference>
<evidence type="ECO:0000256" key="15">
    <source>
        <dbReference type="RuleBase" id="RU004326"/>
    </source>
</evidence>
<dbReference type="AlphaFoldDB" id="A0A5P0ZFT8"/>
<evidence type="ECO:0000256" key="13">
    <source>
        <dbReference type="ARBA" id="ARBA00041398"/>
    </source>
</evidence>
<dbReference type="Pfam" id="PF02879">
    <property type="entry name" value="PGM_PMM_II"/>
    <property type="match status" value="1"/>
</dbReference>
<dbReference type="InterPro" id="IPR005843">
    <property type="entry name" value="A-D-PHexomutase_C"/>
</dbReference>
<dbReference type="GO" id="GO:0000287">
    <property type="term" value="F:magnesium ion binding"/>
    <property type="evidence" value="ECO:0007669"/>
    <property type="project" value="InterPro"/>
</dbReference>
<dbReference type="Pfam" id="PF02878">
    <property type="entry name" value="PGM_PMM_I"/>
    <property type="match status" value="1"/>
</dbReference>
<comment type="cofactor">
    <cofactor evidence="2">
        <name>Mg(2+)</name>
        <dbReference type="ChEBI" id="CHEBI:18420"/>
    </cofactor>
</comment>
<evidence type="ECO:0000256" key="3">
    <source>
        <dbReference type="ARBA" id="ARBA00005164"/>
    </source>
</evidence>
<dbReference type="InterPro" id="IPR005841">
    <property type="entry name" value="Alpha-D-phosphohexomutase_SF"/>
</dbReference>
<feature type="domain" description="Alpha-D-phosphohexomutase alpha/beta/alpha" evidence="17">
    <location>
        <begin position="42"/>
        <end position="181"/>
    </location>
</feature>
<dbReference type="InterPro" id="IPR005846">
    <property type="entry name" value="A-D-PHexomutase_a/b/a-III"/>
</dbReference>
<evidence type="ECO:0000259" key="18">
    <source>
        <dbReference type="Pfam" id="PF02879"/>
    </source>
</evidence>
<keyword evidence="11" id="KW-0413">Isomerase</keyword>
<keyword evidence="7" id="KW-0313">Glucose metabolism</keyword>
<dbReference type="RefSeq" id="WP_153382121.1">
    <property type="nucleotide sequence ID" value="NZ_VDFM01000002.1"/>
</dbReference>
<dbReference type="CDD" id="cd05799">
    <property type="entry name" value="PGM2"/>
    <property type="match status" value="1"/>
</dbReference>
<dbReference type="OrthoDB" id="9806956at2"/>
<dbReference type="Gene3D" id="3.40.120.10">
    <property type="entry name" value="Alpha-D-Glucose-1,6-Bisphosphate, subunit A, domain 3"/>
    <property type="match status" value="3"/>
</dbReference>
<proteinExistence type="inferred from homology"/>
<organism evidence="20 21">
    <name type="scientific">Companilactobacillus mishanensis</name>
    <dbReference type="NCBI Taxonomy" id="2486008"/>
    <lineage>
        <taxon>Bacteria</taxon>
        <taxon>Bacillati</taxon>
        <taxon>Bacillota</taxon>
        <taxon>Bacilli</taxon>
        <taxon>Lactobacillales</taxon>
        <taxon>Lactobacillaceae</taxon>
        <taxon>Companilactobacillus</taxon>
    </lineage>
</organism>
<dbReference type="GO" id="GO:0008973">
    <property type="term" value="F:phosphopentomutase activity"/>
    <property type="evidence" value="ECO:0007669"/>
    <property type="project" value="TreeGrafter"/>
</dbReference>
<evidence type="ECO:0000256" key="7">
    <source>
        <dbReference type="ARBA" id="ARBA00022526"/>
    </source>
</evidence>
<sequence length="572" mass="64183">MSWQENMKRWLDYSELDPELKSQLNDLKNNSEEAEEAFYSPMEFGTAGMRGVIGPGINRMNIYTVRQAAEGLALFMDTLDDKTKSRGVAISFDSRYHSQDFAIESAKVLGAHNIKSYVFDSLRPTPELSFAVRSLHTYAGIMITASHNPKQYNGFKIYGPDGGQMPPVESDKITEFVRKAEDLFSIDVKTVYELRDQKLMQLIGEDVDQNYLAKLDTVVVNHDLIKEVGHKMKFVYTPLHGTGKMIAPRVFQDLGFENFSMVTEQAILDPEFSTTPFPNPEFAQTFDLAIERGKKIDANILIATDPDADRLGAAVRQPDGSYKLMTGNQIASVLLNYLLQAKKETGTLPDNGAVVKSIVSSELATKIAEKYSVKMYDVLTGFKYIAEKIENFEETGSHEFLFGFEESYGYLVKSFVRDKDAMQSTILLAEAAAYYESKGKTIYDALEDLYQEFGYYREKTISKTFDGVSGKARMAEIMKEFREEGLKEIDGVPVIESLDYLNGTDITSAGTKDTGLPKADALKYILEDGTWVAIRPSGTEPKMKFYIGITSDSDDNAAKKLDDFAKEIDSWE</sequence>
<evidence type="ECO:0000313" key="21">
    <source>
        <dbReference type="Proteomes" id="UP000380386"/>
    </source>
</evidence>
<evidence type="ECO:0000313" key="20">
    <source>
        <dbReference type="EMBL" id="MQS51913.1"/>
    </source>
</evidence>
<evidence type="ECO:0000256" key="9">
    <source>
        <dbReference type="ARBA" id="ARBA00022723"/>
    </source>
</evidence>
<evidence type="ECO:0000256" key="14">
    <source>
        <dbReference type="ARBA" id="ARBA00041467"/>
    </source>
</evidence>
<comment type="caution">
    <text evidence="20">The sequence shown here is derived from an EMBL/GenBank/DDBJ whole genome shotgun (WGS) entry which is preliminary data.</text>
</comment>
<evidence type="ECO:0000256" key="4">
    <source>
        <dbReference type="ARBA" id="ARBA00005189"/>
    </source>
</evidence>
<keyword evidence="9 15" id="KW-0479">Metal-binding</keyword>
<evidence type="ECO:0000256" key="10">
    <source>
        <dbReference type="ARBA" id="ARBA00022842"/>
    </source>
</evidence>
<keyword evidence="7" id="KW-0119">Carbohydrate metabolism</keyword>
<name>A0A5P0ZFT8_9LACO</name>
<dbReference type="InterPro" id="IPR016055">
    <property type="entry name" value="A-D-PHexomutase_a/b/a-I/II/III"/>
</dbReference>
<comment type="catalytic activity">
    <reaction evidence="1">
        <text>alpha-D-glucose 1-phosphate = alpha-D-glucose 6-phosphate</text>
        <dbReference type="Rhea" id="RHEA:23536"/>
        <dbReference type="ChEBI" id="CHEBI:58225"/>
        <dbReference type="ChEBI" id="CHEBI:58601"/>
        <dbReference type="EC" id="5.4.2.2"/>
    </reaction>
</comment>
<evidence type="ECO:0000259" key="17">
    <source>
        <dbReference type="Pfam" id="PF02878"/>
    </source>
</evidence>
<dbReference type="Pfam" id="PF02880">
    <property type="entry name" value="PGM_PMM_III"/>
    <property type="match status" value="1"/>
</dbReference>
<evidence type="ECO:0000256" key="6">
    <source>
        <dbReference type="ARBA" id="ARBA00012728"/>
    </source>
</evidence>
<dbReference type="GO" id="GO:0006166">
    <property type="term" value="P:purine ribonucleoside salvage"/>
    <property type="evidence" value="ECO:0007669"/>
    <property type="project" value="TreeGrafter"/>
</dbReference>
<dbReference type="Proteomes" id="UP000380386">
    <property type="component" value="Unassembled WGS sequence"/>
</dbReference>